<feature type="region of interest" description="Disordered" evidence="2">
    <location>
        <begin position="202"/>
        <end position="245"/>
    </location>
</feature>
<evidence type="ECO:0000313" key="3">
    <source>
        <dbReference type="EMBL" id="CAG9812856.1"/>
    </source>
</evidence>
<sequence>MDEETKSLIKSIYLQNNEIKQDIQIIRGDLQVVSKKISELEKKVEILETENEELKCEIETERRKQKNNNLVIFGIEEAEETETLKTVQETIQEKLNIKLENADVNNTFRIGKRNTTRKRPVILELVRNLKKQEILKNCFKLKGTDISVSHDLTESERKEKKVLYKHYREAKEEKLETTLLKNKLIINGATYTYKDFLKEPNSELNIKNPRNSSETSSKRKNALSPQEGTTKRFTRSVSKEEKNTH</sequence>
<dbReference type="EMBL" id="OU896707">
    <property type="protein sequence ID" value="CAG9812856.1"/>
    <property type="molecule type" value="Genomic_DNA"/>
</dbReference>
<dbReference type="Proteomes" id="UP001153737">
    <property type="component" value="Chromosome 1"/>
</dbReference>
<dbReference type="OrthoDB" id="6059368at2759"/>
<keyword evidence="4" id="KW-1185">Reference proteome</keyword>
<feature type="coiled-coil region" evidence="1">
    <location>
        <begin position="23"/>
        <end position="64"/>
    </location>
</feature>
<protein>
    <recommendedName>
        <fullName evidence="5">Endonuclease-reverse transcriptase</fullName>
    </recommendedName>
</protein>
<reference evidence="3" key="1">
    <citation type="submission" date="2022-01" db="EMBL/GenBank/DDBJ databases">
        <authorList>
            <person name="King R."/>
        </authorList>
    </citation>
    <scope>NUCLEOTIDE SEQUENCE</scope>
</reference>
<feature type="compositionally biased region" description="Polar residues" evidence="2">
    <location>
        <begin position="202"/>
        <end position="215"/>
    </location>
</feature>
<evidence type="ECO:0000256" key="2">
    <source>
        <dbReference type="SAM" id="MobiDB-lite"/>
    </source>
</evidence>
<organism evidence="3 4">
    <name type="scientific">Phaedon cochleariae</name>
    <name type="common">Mustard beetle</name>
    <dbReference type="NCBI Taxonomy" id="80249"/>
    <lineage>
        <taxon>Eukaryota</taxon>
        <taxon>Metazoa</taxon>
        <taxon>Ecdysozoa</taxon>
        <taxon>Arthropoda</taxon>
        <taxon>Hexapoda</taxon>
        <taxon>Insecta</taxon>
        <taxon>Pterygota</taxon>
        <taxon>Neoptera</taxon>
        <taxon>Endopterygota</taxon>
        <taxon>Coleoptera</taxon>
        <taxon>Polyphaga</taxon>
        <taxon>Cucujiformia</taxon>
        <taxon>Chrysomeloidea</taxon>
        <taxon>Chrysomelidae</taxon>
        <taxon>Chrysomelinae</taxon>
        <taxon>Chrysomelini</taxon>
        <taxon>Phaedon</taxon>
    </lineage>
</organism>
<dbReference type="Gene3D" id="3.30.70.1820">
    <property type="entry name" value="L1 transposable element, RRM domain"/>
    <property type="match status" value="1"/>
</dbReference>
<name>A0A9N9S8X6_PHACE</name>
<dbReference type="AlphaFoldDB" id="A0A9N9S8X6"/>
<evidence type="ECO:0000256" key="1">
    <source>
        <dbReference type="SAM" id="Coils"/>
    </source>
</evidence>
<gene>
    <name evidence="3" type="ORF">PHAECO_LOCUS1291</name>
</gene>
<proteinExistence type="predicted"/>
<accession>A0A9N9S8X6</accession>
<dbReference type="PANTHER" id="PTHR37445:SF3">
    <property type="entry name" value="ZINC FINGER PHD-TYPE DOMAIN-CONTAINING PROTEIN"/>
    <property type="match status" value="1"/>
</dbReference>
<reference evidence="3" key="2">
    <citation type="submission" date="2022-10" db="EMBL/GenBank/DDBJ databases">
        <authorList>
            <consortium name="ENA_rothamsted_submissions"/>
            <consortium name="culmorum"/>
            <person name="King R."/>
        </authorList>
    </citation>
    <scope>NUCLEOTIDE SEQUENCE</scope>
</reference>
<evidence type="ECO:0008006" key="5">
    <source>
        <dbReference type="Google" id="ProtNLM"/>
    </source>
</evidence>
<keyword evidence="1" id="KW-0175">Coiled coil</keyword>
<dbReference type="PANTHER" id="PTHR37445">
    <property type="entry name" value="PROTEIN CBG24663"/>
    <property type="match status" value="1"/>
</dbReference>
<evidence type="ECO:0000313" key="4">
    <source>
        <dbReference type="Proteomes" id="UP001153737"/>
    </source>
</evidence>